<dbReference type="AlphaFoldDB" id="A0A5B9WG85"/>
<dbReference type="InterPro" id="IPR036278">
    <property type="entry name" value="Sialidase_sf"/>
</dbReference>
<feature type="chain" id="PRO_5023016849" description="Sialidase domain-containing protein" evidence="1">
    <location>
        <begin position="36"/>
        <end position="406"/>
    </location>
</feature>
<dbReference type="Proteomes" id="UP000324233">
    <property type="component" value="Chromosome"/>
</dbReference>
<evidence type="ECO:0000313" key="4">
    <source>
        <dbReference type="Proteomes" id="UP000324233"/>
    </source>
</evidence>
<dbReference type="SUPFAM" id="SSF50939">
    <property type="entry name" value="Sialidases"/>
    <property type="match status" value="1"/>
</dbReference>
<dbReference type="KEGG" id="agv:OJF2_78180"/>
<feature type="signal peptide" evidence="1">
    <location>
        <begin position="1"/>
        <end position="35"/>
    </location>
</feature>
<gene>
    <name evidence="3" type="ORF">OJF2_78180</name>
</gene>
<dbReference type="InterPro" id="IPR011040">
    <property type="entry name" value="Sialidase"/>
</dbReference>
<protein>
    <recommendedName>
        <fullName evidence="2">Sialidase domain-containing protein</fullName>
    </recommendedName>
</protein>
<dbReference type="Gene3D" id="2.120.10.10">
    <property type="match status" value="1"/>
</dbReference>
<dbReference type="EMBL" id="CP042997">
    <property type="protein sequence ID" value="QEH39204.1"/>
    <property type="molecule type" value="Genomic_DNA"/>
</dbReference>
<sequence precursor="true">MRKQGDGNLGRFRGGCLAIGLLAVASMSAIAPTWAGDGPPAPPSALPTIRWEPATLRLVERGGDYARMARLGDGRVGCAYDRGGRMLFRRSEDGGMTWGPAALVDEDRDCWLTNAELLATRGGALLYFWDERPRKAVRMQGKKAAPGELTRPFLIRMARSADHGRTWSRPRTLYTAGCSYEDGCWEPSPVELPSGEVLLFFANERPYATTDEQEISVLRSPDGGESWGEARAFAMRPGHRDGMPVPAVLADGSVAVAIEDDGLPGGGGRFKPAILHRRRGPGGAGGPAEVIGGESPDRWGALAQPLDPSWYAGAPYLRRLMRPGGFTVLSFQEGKSGDMRGCRLAVCVGDPSARGFVHKGYPIDGDPGTSQLWGSLFVKDEHTITAMAAATVRGVRGVWAVDGRVD</sequence>
<dbReference type="PANTHER" id="PTHR38792">
    <property type="entry name" value="BNR/ASP-BOX REPEAT DOMAIN PROTEIN (AFU_ORTHOLOGUE AFUA_7G06430)-RELATED"/>
    <property type="match status" value="1"/>
</dbReference>
<evidence type="ECO:0000256" key="1">
    <source>
        <dbReference type="SAM" id="SignalP"/>
    </source>
</evidence>
<dbReference type="CDD" id="cd15482">
    <property type="entry name" value="Sialidase_non-viral"/>
    <property type="match status" value="1"/>
</dbReference>
<proteinExistence type="predicted"/>
<reference evidence="3 4" key="1">
    <citation type="submission" date="2019-08" db="EMBL/GenBank/DDBJ databases">
        <title>Deep-cultivation of Planctomycetes and their phenomic and genomic characterization uncovers novel biology.</title>
        <authorList>
            <person name="Wiegand S."/>
            <person name="Jogler M."/>
            <person name="Boedeker C."/>
            <person name="Pinto D."/>
            <person name="Vollmers J."/>
            <person name="Rivas-Marin E."/>
            <person name="Kohn T."/>
            <person name="Peeters S.H."/>
            <person name="Heuer A."/>
            <person name="Rast P."/>
            <person name="Oberbeckmann S."/>
            <person name="Bunk B."/>
            <person name="Jeske O."/>
            <person name="Meyerdierks A."/>
            <person name="Storesund J.E."/>
            <person name="Kallscheuer N."/>
            <person name="Luecker S."/>
            <person name="Lage O.M."/>
            <person name="Pohl T."/>
            <person name="Merkel B.J."/>
            <person name="Hornburger P."/>
            <person name="Mueller R.-W."/>
            <person name="Bruemmer F."/>
            <person name="Labrenz M."/>
            <person name="Spormann A.M."/>
            <person name="Op den Camp H."/>
            <person name="Overmann J."/>
            <person name="Amann R."/>
            <person name="Jetten M.S.M."/>
            <person name="Mascher T."/>
            <person name="Medema M.H."/>
            <person name="Devos D.P."/>
            <person name="Kaster A.-K."/>
            <person name="Ovreas L."/>
            <person name="Rohde M."/>
            <person name="Galperin M.Y."/>
            <person name="Jogler C."/>
        </authorList>
    </citation>
    <scope>NUCLEOTIDE SEQUENCE [LARGE SCALE GENOMIC DNA]</scope>
    <source>
        <strain evidence="3 4">OJF2</strain>
    </source>
</reference>
<feature type="domain" description="Sialidase" evidence="2">
    <location>
        <begin position="155"/>
        <end position="240"/>
    </location>
</feature>
<evidence type="ECO:0000259" key="2">
    <source>
        <dbReference type="Pfam" id="PF13088"/>
    </source>
</evidence>
<dbReference type="RefSeq" id="WP_168222310.1">
    <property type="nucleotide sequence ID" value="NZ_CP042997.1"/>
</dbReference>
<keyword evidence="1" id="KW-0732">Signal</keyword>
<evidence type="ECO:0000313" key="3">
    <source>
        <dbReference type="EMBL" id="QEH39204.1"/>
    </source>
</evidence>
<keyword evidence="4" id="KW-1185">Reference proteome</keyword>
<dbReference type="PANTHER" id="PTHR38792:SF3">
    <property type="entry name" value="BNR_ASP-BOX REPEAT DOMAIN PROTEIN (AFU_ORTHOLOGUE AFUA_7G06430)-RELATED"/>
    <property type="match status" value="1"/>
</dbReference>
<dbReference type="Pfam" id="PF13088">
    <property type="entry name" value="BNR_2"/>
    <property type="match status" value="1"/>
</dbReference>
<accession>A0A5B9WG85</accession>
<organism evidence="3 4">
    <name type="scientific">Aquisphaera giovannonii</name>
    <dbReference type="NCBI Taxonomy" id="406548"/>
    <lineage>
        <taxon>Bacteria</taxon>
        <taxon>Pseudomonadati</taxon>
        <taxon>Planctomycetota</taxon>
        <taxon>Planctomycetia</taxon>
        <taxon>Isosphaerales</taxon>
        <taxon>Isosphaeraceae</taxon>
        <taxon>Aquisphaera</taxon>
    </lineage>
</organism>
<name>A0A5B9WG85_9BACT</name>